<gene>
    <name evidence="2" type="ORF">DKM44_10945</name>
</gene>
<accession>A0A2Z3JJB6</accession>
<dbReference type="KEGG" id="dez:DKM44_10945"/>
<organism evidence="2 3">
    <name type="scientific">Deinococcus irradiatisoli</name>
    <dbReference type="NCBI Taxonomy" id="2202254"/>
    <lineage>
        <taxon>Bacteria</taxon>
        <taxon>Thermotogati</taxon>
        <taxon>Deinococcota</taxon>
        <taxon>Deinococci</taxon>
        <taxon>Deinococcales</taxon>
        <taxon>Deinococcaceae</taxon>
        <taxon>Deinococcus</taxon>
    </lineage>
</organism>
<sequence>MAYQGTLPSGQTIVIENRGDQTVIRLSREGQRQSSSTSSGLWSRAPRVWQIEDAAVVQIETQSDRKYFSVKGGQFQTLSQAPTLAGAEPVNLEEVQDGRGESEMKPM</sequence>
<evidence type="ECO:0000256" key="1">
    <source>
        <dbReference type="SAM" id="MobiDB-lite"/>
    </source>
</evidence>
<dbReference type="Proteomes" id="UP000245368">
    <property type="component" value="Chromosome"/>
</dbReference>
<keyword evidence="3" id="KW-1185">Reference proteome</keyword>
<dbReference type="AlphaFoldDB" id="A0A2Z3JJB6"/>
<name>A0A2Z3JJB6_9DEIO</name>
<dbReference type="RefSeq" id="WP_109827409.1">
    <property type="nucleotide sequence ID" value="NZ_CP029494.1"/>
</dbReference>
<feature type="compositionally biased region" description="Basic and acidic residues" evidence="1">
    <location>
        <begin position="96"/>
        <end position="107"/>
    </location>
</feature>
<protein>
    <submittedName>
        <fullName evidence="2">Uncharacterized protein</fullName>
    </submittedName>
</protein>
<dbReference type="OrthoDB" id="70218at2"/>
<reference evidence="2 3" key="1">
    <citation type="submission" date="2018-05" db="EMBL/GenBank/DDBJ databases">
        <title>Complete Genome Sequence of Deinococcus sp. strain 17bor-2.</title>
        <authorList>
            <person name="Srinivasan S."/>
        </authorList>
    </citation>
    <scope>NUCLEOTIDE SEQUENCE [LARGE SCALE GENOMIC DNA]</scope>
    <source>
        <strain evidence="2 3">17bor-2</strain>
    </source>
</reference>
<feature type="region of interest" description="Disordered" evidence="1">
    <location>
        <begin position="86"/>
        <end position="107"/>
    </location>
</feature>
<proteinExistence type="predicted"/>
<dbReference type="EMBL" id="CP029494">
    <property type="protein sequence ID" value="AWN23681.1"/>
    <property type="molecule type" value="Genomic_DNA"/>
</dbReference>
<evidence type="ECO:0000313" key="3">
    <source>
        <dbReference type="Proteomes" id="UP000245368"/>
    </source>
</evidence>
<evidence type="ECO:0000313" key="2">
    <source>
        <dbReference type="EMBL" id="AWN23681.1"/>
    </source>
</evidence>